<dbReference type="EMBL" id="CP001135">
    <property type="protein sequence ID" value="ACY84570.1"/>
    <property type="molecule type" value="Genomic_DNA"/>
</dbReference>
<evidence type="ECO:0000313" key="1">
    <source>
        <dbReference type="EMBL" id="ACY84570.1"/>
    </source>
</evidence>
<protein>
    <submittedName>
        <fullName evidence="1">Uncharacterized protein</fullName>
    </submittedName>
</protein>
<dbReference type="KEGG" id="etr:ETAE_1731"/>
<name>A0AAU8PRA8_EDWPI</name>
<sequence>MGVADVIMMTQTDPRFIPWHQLTHAVWRNTVRQMILSTLFAIALAIRSLRDQIDVKFAMPPR</sequence>
<accession>A0AAU8PRA8</accession>
<reference evidence="1 2" key="1">
    <citation type="journal article" date="2009" name="PLoS ONE">
        <title>Genome sequence of the versatile fish pathogen Edwardsiella tarda provides insights into its adaptation to broad host ranges and intracellular niches.</title>
        <authorList>
            <person name="Wang Q."/>
            <person name="Yang M."/>
            <person name="Xiao J."/>
            <person name="Wu H."/>
            <person name="Wang X."/>
            <person name="Lv Y."/>
            <person name="Xu L."/>
            <person name="Zheng H."/>
            <person name="Wang S."/>
            <person name="Zhao G."/>
            <person name="Liu Q."/>
            <person name="Zhang Y."/>
        </authorList>
    </citation>
    <scope>NUCLEOTIDE SEQUENCE [LARGE SCALE GENOMIC DNA]</scope>
    <source>
        <strain evidence="2">EIB202 / CCTCC M208068</strain>
    </source>
</reference>
<proteinExistence type="predicted"/>
<evidence type="ECO:0000313" key="2">
    <source>
        <dbReference type="Proteomes" id="UP000002634"/>
    </source>
</evidence>
<gene>
    <name evidence="1" type="ordered locus">ETAE_1731</name>
</gene>
<organism evidence="1 2">
    <name type="scientific">Edwardsiella piscicida</name>
    <dbReference type="NCBI Taxonomy" id="1263550"/>
    <lineage>
        <taxon>Bacteria</taxon>
        <taxon>Pseudomonadati</taxon>
        <taxon>Pseudomonadota</taxon>
        <taxon>Gammaproteobacteria</taxon>
        <taxon>Enterobacterales</taxon>
        <taxon>Hafniaceae</taxon>
        <taxon>Edwardsiella</taxon>
    </lineage>
</organism>
<keyword evidence="2" id="KW-1185">Reference proteome</keyword>
<dbReference type="AlphaFoldDB" id="A0AAU8PRA8"/>
<dbReference type="Proteomes" id="UP000002634">
    <property type="component" value="Chromosome"/>
</dbReference>